<sequence>ANRMKTAALETNYLSAKAVYADKAAKLSKANKQHLQWHERNVLDTIRGLKGDARTLALTNYYEHTAKQMSGSKLKLPKPIKQPAHQQTPTQQTTERNQRHERSQGKEMEIER</sequence>
<evidence type="ECO:0000256" key="1">
    <source>
        <dbReference type="SAM" id="MobiDB-lite"/>
    </source>
</evidence>
<feature type="non-terminal residue" evidence="2">
    <location>
        <position position="1"/>
    </location>
</feature>
<reference evidence="3" key="1">
    <citation type="submission" date="2017-01" db="EMBL/GenBank/DDBJ databases">
        <authorList>
            <person name="Mah S.A."/>
            <person name="Swanson W.J."/>
            <person name="Moy G.W."/>
            <person name="Vacquier V.D."/>
        </authorList>
    </citation>
    <scope>NUCLEOTIDE SEQUENCE [LARGE SCALE GENOMIC DNA]</scope>
    <source>
        <strain evidence="3">124861</strain>
    </source>
</reference>
<name>A0A1X3D2A8_9NEIS</name>
<protein>
    <submittedName>
        <fullName evidence="2">Uncharacterized protein</fullName>
    </submittedName>
</protein>
<dbReference type="EMBL" id="MTAB01000079">
    <property type="protein sequence ID" value="OSI13906.1"/>
    <property type="molecule type" value="Genomic_DNA"/>
</dbReference>
<accession>A0A1X3D2A8</accession>
<feature type="region of interest" description="Disordered" evidence="1">
    <location>
        <begin position="68"/>
        <end position="112"/>
    </location>
</feature>
<evidence type="ECO:0000313" key="3">
    <source>
        <dbReference type="Proteomes" id="UP000193303"/>
    </source>
</evidence>
<evidence type="ECO:0000313" key="2">
    <source>
        <dbReference type="EMBL" id="OSI13906.1"/>
    </source>
</evidence>
<dbReference type="AlphaFoldDB" id="A0A1X3D2A8"/>
<feature type="compositionally biased region" description="Basic and acidic residues" evidence="1">
    <location>
        <begin position="96"/>
        <end position="112"/>
    </location>
</feature>
<proteinExistence type="predicted"/>
<gene>
    <name evidence="2" type="ORF">BV912_12825</name>
</gene>
<comment type="caution">
    <text evidence="2">The sequence shown here is derived from an EMBL/GenBank/DDBJ whole genome shotgun (WGS) entry which is preliminary data.</text>
</comment>
<organism evidence="2 3">
    <name type="scientific">Neisseria dumasiana</name>
    <dbReference type="NCBI Taxonomy" id="1931275"/>
    <lineage>
        <taxon>Bacteria</taxon>
        <taxon>Pseudomonadati</taxon>
        <taxon>Pseudomonadota</taxon>
        <taxon>Betaproteobacteria</taxon>
        <taxon>Neisseriales</taxon>
        <taxon>Neisseriaceae</taxon>
        <taxon>Neisseria</taxon>
    </lineage>
</organism>
<dbReference type="Proteomes" id="UP000193303">
    <property type="component" value="Unassembled WGS sequence"/>
</dbReference>